<dbReference type="InterPro" id="IPR057672">
    <property type="entry name" value="TPR_IPO4/5"/>
</dbReference>
<dbReference type="EMBL" id="CATOUU010000471">
    <property type="protein sequence ID" value="CAI9931041.1"/>
    <property type="molecule type" value="Genomic_DNA"/>
</dbReference>
<dbReference type="AlphaFoldDB" id="A0AA86P5H2"/>
<name>A0AA86P5H2_9EUKA</name>
<dbReference type="GO" id="GO:0006606">
    <property type="term" value="P:protein import into nucleus"/>
    <property type="evidence" value="ECO:0007669"/>
    <property type="project" value="InterPro"/>
</dbReference>
<evidence type="ECO:0000256" key="6">
    <source>
        <dbReference type="ARBA" id="ARBA00022927"/>
    </source>
</evidence>
<dbReference type="InterPro" id="IPR011989">
    <property type="entry name" value="ARM-like"/>
</dbReference>
<reference evidence="9" key="1">
    <citation type="submission" date="2023-06" db="EMBL/GenBank/DDBJ databases">
        <authorList>
            <person name="Kurt Z."/>
        </authorList>
    </citation>
    <scope>NUCLEOTIDE SEQUENCE</scope>
</reference>
<evidence type="ECO:0000313" key="9">
    <source>
        <dbReference type="EMBL" id="CAI9931041.1"/>
    </source>
</evidence>
<keyword evidence="6" id="KW-0653">Protein transport</keyword>
<evidence type="ECO:0000256" key="4">
    <source>
        <dbReference type="ARBA" id="ARBA00022490"/>
    </source>
</evidence>
<keyword evidence="3" id="KW-0813">Transport</keyword>
<dbReference type="PANTHER" id="PTHR10527">
    <property type="entry name" value="IMPORTIN BETA"/>
    <property type="match status" value="1"/>
</dbReference>
<dbReference type="Proteomes" id="UP001642409">
    <property type="component" value="Unassembled WGS sequence"/>
</dbReference>
<keyword evidence="4" id="KW-0963">Cytoplasm</keyword>
<feature type="domain" description="IPO4/5-like TPR repeats" evidence="8">
    <location>
        <begin position="104"/>
        <end position="258"/>
    </location>
</feature>
<dbReference type="InterPro" id="IPR040122">
    <property type="entry name" value="Importin_beta"/>
</dbReference>
<protein>
    <submittedName>
        <fullName evidence="9">Importin beta-3 subunit</fullName>
    </submittedName>
    <submittedName>
        <fullName evidence="10">Importin_beta-3 subunit</fullName>
    </submittedName>
</protein>
<evidence type="ECO:0000256" key="5">
    <source>
        <dbReference type="ARBA" id="ARBA00022737"/>
    </source>
</evidence>
<evidence type="ECO:0000313" key="11">
    <source>
        <dbReference type="Proteomes" id="UP001642409"/>
    </source>
</evidence>
<evidence type="ECO:0000256" key="2">
    <source>
        <dbReference type="ARBA" id="ARBA00004496"/>
    </source>
</evidence>
<evidence type="ECO:0000256" key="1">
    <source>
        <dbReference type="ARBA" id="ARBA00004123"/>
    </source>
</evidence>
<proteinExistence type="predicted"/>
<reference evidence="10 11" key="2">
    <citation type="submission" date="2024-07" db="EMBL/GenBank/DDBJ databases">
        <authorList>
            <person name="Akdeniz Z."/>
        </authorList>
    </citation>
    <scope>NUCLEOTIDE SEQUENCE [LARGE SCALE GENOMIC DNA]</scope>
</reference>
<keyword evidence="7" id="KW-0539">Nucleus</keyword>
<evidence type="ECO:0000313" key="10">
    <source>
        <dbReference type="EMBL" id="CAL6030527.1"/>
    </source>
</evidence>
<evidence type="ECO:0000259" key="8">
    <source>
        <dbReference type="Pfam" id="PF25780"/>
    </source>
</evidence>
<dbReference type="InterPro" id="IPR016024">
    <property type="entry name" value="ARM-type_fold"/>
</dbReference>
<comment type="subcellular location">
    <subcellularLocation>
        <location evidence="2">Cytoplasm</location>
    </subcellularLocation>
    <subcellularLocation>
        <location evidence="1">Nucleus</location>
    </subcellularLocation>
</comment>
<organism evidence="9">
    <name type="scientific">Hexamita inflata</name>
    <dbReference type="NCBI Taxonomy" id="28002"/>
    <lineage>
        <taxon>Eukaryota</taxon>
        <taxon>Metamonada</taxon>
        <taxon>Diplomonadida</taxon>
        <taxon>Hexamitidae</taxon>
        <taxon>Hexamitinae</taxon>
        <taxon>Hexamita</taxon>
    </lineage>
</organism>
<dbReference type="Gene3D" id="1.25.10.10">
    <property type="entry name" value="Leucine-rich Repeat Variant"/>
    <property type="match status" value="1"/>
</dbReference>
<comment type="caution">
    <text evidence="9">The sequence shown here is derived from an EMBL/GenBank/DDBJ whole genome shotgun (WGS) entry which is preliminary data.</text>
</comment>
<dbReference type="Pfam" id="PF25780">
    <property type="entry name" value="TPR_IPO5"/>
    <property type="match status" value="1"/>
</dbReference>
<evidence type="ECO:0000256" key="3">
    <source>
        <dbReference type="ARBA" id="ARBA00022448"/>
    </source>
</evidence>
<keyword evidence="5" id="KW-0677">Repeat</keyword>
<dbReference type="EMBL" id="CAXDID020000116">
    <property type="protein sequence ID" value="CAL6030527.1"/>
    <property type="molecule type" value="Genomic_DNA"/>
</dbReference>
<accession>A0AA86P5H2</accession>
<evidence type="ECO:0000256" key="7">
    <source>
        <dbReference type="ARBA" id="ARBA00023242"/>
    </source>
</evidence>
<gene>
    <name evidence="9" type="ORF">HINF_LOCUS18686</name>
    <name evidence="10" type="ORF">HINF_LOCUS33404</name>
</gene>
<dbReference type="GO" id="GO:0005737">
    <property type="term" value="C:cytoplasm"/>
    <property type="evidence" value="ECO:0007669"/>
    <property type="project" value="UniProtKB-SubCell"/>
</dbReference>
<sequence length="1100" mass="125778">MEQQAFHELLLTLKNCKDQQQRLDAEATYFNFRSMNPSDAFTEVILNEVITLSDVQSYAQVLLRQDFEKLENQCCFNRLSNFEQGKKLIITLMQYAATSPSHFMVAIIAQYTKNQLKEQHPFPEVYDFIVQGSQSENNLVRETVANLVAELTDSMSSKHFTFDILPFLQQQLTDSCDSVATHASKALQNIIEYETNTAEVELPGEVTKQIVLAILQRVAQTLTNGAYELATKQLSALCEIIDVCGSDLMDQLPQIITLLEQIVLNPEVTEPAKVKAIFVFQTIVAACENLRKTLLDLVIGFIRKCVIPNAAMNELSLKQWLETDEDYEYEDCSLQAQSEDCVETISEVLGKQVILPLMKEGFNLAQSGDWKTAIATINALKFAAVGIQDVCKQADVDYCTRELLKFLTHENPRVRYDAVDCLAIIADDFKPRIQTMHKQIIPVLCGMVNDSNVKVQNHLPYAVMNYLTYMNYDNVYSYHLQLFEFTSLYFGGDMKRQTGAMLLLAKLSDIFDREDIAPLIIAQMPGVFASFDQIMGAMRSVNEFNKTQTEYVTALMDCIQSAAEATPDMFRGHIEQILESFVFIAIRAEQQKEFELFTEVMKCMQSLIQNFKEQTQRFITPLYPLFVKVLNTDAMQFSSKPEEEADAIFDPNQQYMQTQVLITLTDFMETFPEVFGQYINELFELLKDLRPTDLDQSVSRLECLAELLHVADRCELDFNGLQALVNPIVFNTIFPQSDIDQQIKEEYDLHQHSDMADCLQIYLNAYLRYLIRTKDSSIYNELTPQIFGALAYIYEQSKACLGRRYQEIEECDELDADEQRAELEQLFDDYDACIDSIGAAYSEFITNFKKEIPQEIVTEIVKAADKLMSNGVDSDVTLSQTIQGIALYADFAEFSSKEIVDQIYPAIYPKLLDMINSKKEEWQLIQIIFFALQSYLKKSENIEAAQNQDLLMVAAELLEAARVDGTEDSQHFYDNCCSYLNISGKLTQQRGDFWNTMINYCILMESDQEEVANCLLFFTELMENPTFQQELVPLYPGLADLFVRLLFGQYYSVIKNEASNATMIGKIREFLMRPELKNAVEASVRKGSDFVRKNFGNFFG</sequence>
<dbReference type="SUPFAM" id="SSF48371">
    <property type="entry name" value="ARM repeat"/>
    <property type="match status" value="2"/>
</dbReference>
<keyword evidence="11" id="KW-1185">Reference proteome</keyword>